<dbReference type="GO" id="GO:0140416">
    <property type="term" value="F:transcription regulator inhibitor activity"/>
    <property type="evidence" value="ECO:0007669"/>
    <property type="project" value="TreeGrafter"/>
</dbReference>
<keyword evidence="7" id="KW-1185">Reference proteome</keyword>
<dbReference type="PANTHER" id="PTHR13703:SF44">
    <property type="entry name" value="MOTHERS AGAINST DECAPENTAPLEGIC HOMOLOG 7"/>
    <property type="match status" value="1"/>
</dbReference>
<dbReference type="GO" id="GO:0030154">
    <property type="term" value="P:cell differentiation"/>
    <property type="evidence" value="ECO:0007669"/>
    <property type="project" value="TreeGrafter"/>
</dbReference>
<dbReference type="GO" id="GO:0006357">
    <property type="term" value="P:regulation of transcription by RNA polymerase II"/>
    <property type="evidence" value="ECO:0007669"/>
    <property type="project" value="TreeGrafter"/>
</dbReference>
<feature type="domain" description="MH1" evidence="5">
    <location>
        <begin position="54"/>
        <end position="177"/>
    </location>
</feature>
<dbReference type="GO" id="GO:0009653">
    <property type="term" value="P:anatomical structure morphogenesis"/>
    <property type="evidence" value="ECO:0007669"/>
    <property type="project" value="TreeGrafter"/>
</dbReference>
<dbReference type="SUPFAM" id="SSF56366">
    <property type="entry name" value="SMAD MH1 domain"/>
    <property type="match status" value="1"/>
</dbReference>
<name>A0A7L1EMX5_OENON</name>
<gene>
    <name evidence="6" type="primary">Smad7</name>
    <name evidence="6" type="ORF">OENOEN_R13048</name>
</gene>
<dbReference type="FunFam" id="3.90.520.10:FF:000003">
    <property type="entry name" value="Mothers against decapentaplegic homolog"/>
    <property type="match status" value="1"/>
</dbReference>
<dbReference type="SMART" id="SM00523">
    <property type="entry name" value="DWA"/>
    <property type="match status" value="1"/>
</dbReference>
<evidence type="ECO:0000313" key="6">
    <source>
        <dbReference type="EMBL" id="NXM90783.1"/>
    </source>
</evidence>
<reference evidence="6 7" key="1">
    <citation type="submission" date="2019-09" db="EMBL/GenBank/DDBJ databases">
        <title>Bird 10,000 Genomes (B10K) Project - Family phase.</title>
        <authorList>
            <person name="Zhang G."/>
        </authorList>
    </citation>
    <scope>NUCLEOTIDE SEQUENCE [LARGE SCALE GENOMIC DNA]</scope>
    <source>
        <strain evidence="6">B10K-DU-001-74</strain>
        <tissue evidence="6">Muscle</tissue>
    </source>
</reference>
<evidence type="ECO:0000259" key="5">
    <source>
        <dbReference type="PROSITE" id="PS51075"/>
    </source>
</evidence>
<evidence type="ECO:0000256" key="3">
    <source>
        <dbReference type="ARBA" id="ARBA00023163"/>
    </source>
</evidence>
<dbReference type="Pfam" id="PF03165">
    <property type="entry name" value="MH1"/>
    <property type="match status" value="1"/>
</dbReference>
<dbReference type="GO" id="GO:0060395">
    <property type="term" value="P:SMAD protein signal transduction"/>
    <property type="evidence" value="ECO:0007669"/>
    <property type="project" value="TreeGrafter"/>
</dbReference>
<proteinExistence type="predicted"/>
<dbReference type="InterPro" id="IPR003619">
    <property type="entry name" value="MAD_homology1_Dwarfin-type"/>
</dbReference>
<evidence type="ECO:0000256" key="1">
    <source>
        <dbReference type="ARBA" id="ARBA00004123"/>
    </source>
</evidence>
<comment type="subcellular location">
    <subcellularLocation>
        <location evidence="1">Nucleus</location>
    </subcellularLocation>
</comment>
<keyword evidence="2" id="KW-0805">Transcription regulation</keyword>
<dbReference type="EMBL" id="VXBF01014230">
    <property type="protein sequence ID" value="NXM90783.1"/>
    <property type="molecule type" value="Genomic_DNA"/>
</dbReference>
<protein>
    <submittedName>
        <fullName evidence="6">SMAD7 protein</fullName>
    </submittedName>
</protein>
<evidence type="ECO:0000256" key="2">
    <source>
        <dbReference type="ARBA" id="ARBA00023015"/>
    </source>
</evidence>
<feature type="non-terminal residue" evidence="6">
    <location>
        <position position="1"/>
    </location>
</feature>
<dbReference type="Gene3D" id="3.90.520.10">
    <property type="entry name" value="SMAD MH1 domain"/>
    <property type="match status" value="1"/>
</dbReference>
<comment type="caution">
    <text evidence="6">The sequence shown here is derived from an EMBL/GenBank/DDBJ whole genome shotgun (WGS) entry which is preliminary data.</text>
</comment>
<dbReference type="InterPro" id="IPR036578">
    <property type="entry name" value="SMAD_MH1_sf"/>
</dbReference>
<sequence>MFRTKRSVLVRRLWRSRARGGKEEEEVAAEGESGVAVAVAETWVLACSGGHGCCPGKAGWDGRAAARAETEVELKALTDAVLKRLKERQLEGLLHAVESRGGARTPCLLLPAKADSQLGQHWYPLPMLLCKVFRWPDLRHCSEVKRLCYCESYSKAHPELVCCNPHHLSRLCELESPPPPYSRYPMEFLKPSDCPDSVPSSPETGRINCLARGGLS</sequence>
<dbReference type="InterPro" id="IPR013790">
    <property type="entry name" value="Dwarfin"/>
</dbReference>
<keyword evidence="4" id="KW-0539">Nucleus</keyword>
<dbReference type="PROSITE" id="PS51075">
    <property type="entry name" value="MH1"/>
    <property type="match status" value="1"/>
</dbReference>
<feature type="non-terminal residue" evidence="6">
    <location>
        <position position="216"/>
    </location>
</feature>
<dbReference type="Proteomes" id="UP000565754">
    <property type="component" value="Unassembled WGS sequence"/>
</dbReference>
<accession>A0A7L1EMX5</accession>
<dbReference type="AlphaFoldDB" id="A0A7L1EMX5"/>
<keyword evidence="3" id="KW-0804">Transcription</keyword>
<dbReference type="PANTHER" id="PTHR13703">
    <property type="entry name" value="SMAD"/>
    <property type="match status" value="1"/>
</dbReference>
<dbReference type="GO" id="GO:0071144">
    <property type="term" value="C:heteromeric SMAD protein complex"/>
    <property type="evidence" value="ECO:0007669"/>
    <property type="project" value="TreeGrafter"/>
</dbReference>
<evidence type="ECO:0000256" key="4">
    <source>
        <dbReference type="ARBA" id="ARBA00023242"/>
    </source>
</evidence>
<dbReference type="GO" id="GO:0070411">
    <property type="term" value="F:I-SMAD binding"/>
    <property type="evidence" value="ECO:0007669"/>
    <property type="project" value="TreeGrafter"/>
</dbReference>
<evidence type="ECO:0000313" key="7">
    <source>
        <dbReference type="Proteomes" id="UP000565754"/>
    </source>
</evidence>
<organism evidence="6 7">
    <name type="scientific">Oenanthe oenanthe</name>
    <name type="common">Northern wheatear</name>
    <dbReference type="NCBI Taxonomy" id="279966"/>
    <lineage>
        <taxon>Eukaryota</taxon>
        <taxon>Metazoa</taxon>
        <taxon>Chordata</taxon>
        <taxon>Craniata</taxon>
        <taxon>Vertebrata</taxon>
        <taxon>Euteleostomi</taxon>
        <taxon>Archelosauria</taxon>
        <taxon>Archosauria</taxon>
        <taxon>Dinosauria</taxon>
        <taxon>Saurischia</taxon>
        <taxon>Theropoda</taxon>
        <taxon>Coelurosauria</taxon>
        <taxon>Aves</taxon>
        <taxon>Neognathae</taxon>
        <taxon>Neoaves</taxon>
        <taxon>Telluraves</taxon>
        <taxon>Australaves</taxon>
        <taxon>Passeriformes</taxon>
        <taxon>Muscicapidae</taxon>
        <taxon>Oenanthe</taxon>
    </lineage>
</organism>
<dbReference type="InterPro" id="IPR013019">
    <property type="entry name" value="MAD_homology_MH1"/>
</dbReference>